<gene>
    <name evidence="1" type="ORF">E7Z73_06770</name>
</gene>
<evidence type="ECO:0000313" key="2">
    <source>
        <dbReference type="Proteomes" id="UP000762703"/>
    </source>
</evidence>
<accession>A0A8T3VBQ6</accession>
<organism evidence="1 2">
    <name type="scientific">Methanobrevibacter millerae</name>
    <dbReference type="NCBI Taxonomy" id="230361"/>
    <lineage>
        <taxon>Archaea</taxon>
        <taxon>Methanobacteriati</taxon>
        <taxon>Methanobacteriota</taxon>
        <taxon>Methanomada group</taxon>
        <taxon>Methanobacteria</taxon>
        <taxon>Methanobacteriales</taxon>
        <taxon>Methanobacteriaceae</taxon>
        <taxon>Methanobrevibacter</taxon>
    </lineage>
</organism>
<reference evidence="1" key="1">
    <citation type="submission" date="2019-04" db="EMBL/GenBank/DDBJ databases">
        <title>Evolution of Biomass-Degrading Anaerobic Consortia Revealed by Metagenomics.</title>
        <authorList>
            <person name="Peng X."/>
        </authorList>
    </citation>
    <scope>NUCLEOTIDE SEQUENCE</scope>
    <source>
        <strain evidence="1">SIG12</strain>
    </source>
</reference>
<dbReference type="AlphaFoldDB" id="A0A8T3VBQ6"/>
<proteinExistence type="predicted"/>
<evidence type="ECO:0000313" key="1">
    <source>
        <dbReference type="EMBL" id="MBE6505428.1"/>
    </source>
</evidence>
<name>A0A8T3VBQ6_9EURY</name>
<dbReference type="RefSeq" id="WP_303737079.1">
    <property type="nucleotide sequence ID" value="NZ_SUTE01000051.1"/>
</dbReference>
<comment type="caution">
    <text evidence="1">The sequence shown here is derived from an EMBL/GenBank/DDBJ whole genome shotgun (WGS) entry which is preliminary data.</text>
</comment>
<dbReference type="EMBL" id="SUTE01000051">
    <property type="protein sequence ID" value="MBE6505428.1"/>
    <property type="molecule type" value="Genomic_DNA"/>
</dbReference>
<dbReference type="Proteomes" id="UP000762703">
    <property type="component" value="Unassembled WGS sequence"/>
</dbReference>
<sequence>MYEEPNLEEIIAHHGFDPYIAIEKHINEEIIPKFYCLISCHRSNHDEEGNPAIEFYIRYNRKLDLETERKLFRIITNDLFDFCEKSNFLDEVMDYMDLLVLIDGEYYM</sequence>
<protein>
    <submittedName>
        <fullName evidence="1">Uncharacterized protein</fullName>
    </submittedName>
</protein>